<dbReference type="Gene3D" id="2.40.420.20">
    <property type="match status" value="1"/>
</dbReference>
<dbReference type="PANTHER" id="PTHR30469:SF29">
    <property type="entry name" value="BLR2860 PROTEIN"/>
    <property type="match status" value="1"/>
</dbReference>
<reference evidence="5" key="1">
    <citation type="submission" date="2015-09" db="EMBL/GenBank/DDBJ databases">
        <authorList>
            <person name="Rodrigo-Torres Lidia"/>
            <person name="Arahal R.David."/>
        </authorList>
    </citation>
    <scope>NUCLEOTIDE SEQUENCE [LARGE SCALE GENOMIC DNA]</scope>
    <source>
        <strain evidence="5">CECT 7735</strain>
    </source>
</reference>
<dbReference type="Pfam" id="PF25954">
    <property type="entry name" value="Beta-barrel_RND_2"/>
    <property type="match status" value="1"/>
</dbReference>
<feature type="coiled-coil region" evidence="2">
    <location>
        <begin position="122"/>
        <end position="156"/>
    </location>
</feature>
<organism evidence="4 5">
    <name type="scientific">Shimia thalassica</name>
    <dbReference type="NCBI Taxonomy" id="1715693"/>
    <lineage>
        <taxon>Bacteria</taxon>
        <taxon>Pseudomonadati</taxon>
        <taxon>Pseudomonadota</taxon>
        <taxon>Alphaproteobacteria</taxon>
        <taxon>Rhodobacterales</taxon>
        <taxon>Roseobacteraceae</taxon>
    </lineage>
</organism>
<keyword evidence="5" id="KW-1185">Reference proteome</keyword>
<proteinExistence type="inferred from homology"/>
<dbReference type="STRING" id="1715693.PH7735_02580"/>
<dbReference type="GeneID" id="83881594"/>
<dbReference type="Gene3D" id="2.40.50.100">
    <property type="match status" value="1"/>
</dbReference>
<accession>A0A0P1IB11</accession>
<evidence type="ECO:0000256" key="2">
    <source>
        <dbReference type="SAM" id="Coils"/>
    </source>
</evidence>
<dbReference type="RefSeq" id="WP_058311735.1">
    <property type="nucleotide sequence ID" value="NZ_CYTW01000002.1"/>
</dbReference>
<dbReference type="AlphaFoldDB" id="A0A0P1IB11"/>
<dbReference type="EMBL" id="CYTW01000002">
    <property type="protein sequence ID" value="CUK02414.1"/>
    <property type="molecule type" value="Genomic_DNA"/>
</dbReference>
<name>A0A0P1IB11_9RHOB</name>
<dbReference type="NCBIfam" id="TIGR01730">
    <property type="entry name" value="RND_mfp"/>
    <property type="match status" value="1"/>
</dbReference>
<evidence type="ECO:0000313" key="5">
    <source>
        <dbReference type="Proteomes" id="UP000051870"/>
    </source>
</evidence>
<dbReference type="Proteomes" id="UP000051870">
    <property type="component" value="Unassembled WGS sequence"/>
</dbReference>
<protein>
    <submittedName>
        <fullName evidence="4">Multidrug transporter MdtA</fullName>
    </submittedName>
</protein>
<sequence>MRIVPLITAVLVSILLYFIVFERDRLTSQTPETPEDVVVTETSEAEDASETDTFVRVVAIHSKAQVIDSAVVLRGQTEADRQVDVRAETSAQVMSAPLRKGTMVEEGQIMCELDPGTRQASLAEAEARLAEAQARVPETEARLHEAIARLEEARINSNAAIKLIEGGFASETRVASAEASVRAAEASVQAAKSGLQSTQAGIQSAEASVAAAEREIERLTITAPFAGLLESDTAELGSLLQPGSLCATVIRLNPIKVVGFVPETEVNRVKIGAMAGARLTTGQDVTGQVAFLSRSADSTTRTFRVEINVPNPDLAFRDGQTAEIAIASDGADAHLLPQSALTLNDEGTLGVRIVVEGNTVAFVPVELLRDSIDGIWVGGLPDQADVIIIGQEYVVEGVKVEPVFEEPRL</sequence>
<comment type="similarity">
    <text evidence="1">Belongs to the membrane fusion protein (MFP) (TC 8.A.1) family.</text>
</comment>
<feature type="coiled-coil region" evidence="2">
    <location>
        <begin position="195"/>
        <end position="222"/>
    </location>
</feature>
<feature type="domain" description="CusB-like beta-barrel" evidence="3">
    <location>
        <begin position="261"/>
        <end position="328"/>
    </location>
</feature>
<dbReference type="InterPro" id="IPR006143">
    <property type="entry name" value="RND_pump_MFP"/>
</dbReference>
<dbReference type="InterPro" id="IPR058792">
    <property type="entry name" value="Beta-barrel_RND_2"/>
</dbReference>
<dbReference type="GO" id="GO:0015562">
    <property type="term" value="F:efflux transmembrane transporter activity"/>
    <property type="evidence" value="ECO:0007669"/>
    <property type="project" value="TreeGrafter"/>
</dbReference>
<dbReference type="SUPFAM" id="SSF111369">
    <property type="entry name" value="HlyD-like secretion proteins"/>
    <property type="match status" value="1"/>
</dbReference>
<dbReference type="GO" id="GO:1990281">
    <property type="term" value="C:efflux pump complex"/>
    <property type="evidence" value="ECO:0007669"/>
    <property type="project" value="TreeGrafter"/>
</dbReference>
<evidence type="ECO:0000256" key="1">
    <source>
        <dbReference type="ARBA" id="ARBA00009477"/>
    </source>
</evidence>
<keyword evidence="2" id="KW-0175">Coiled coil</keyword>
<dbReference type="Gene3D" id="2.40.30.170">
    <property type="match status" value="1"/>
</dbReference>
<dbReference type="Gene3D" id="1.10.287.470">
    <property type="entry name" value="Helix hairpin bin"/>
    <property type="match status" value="1"/>
</dbReference>
<evidence type="ECO:0000313" key="4">
    <source>
        <dbReference type="EMBL" id="CUK02414.1"/>
    </source>
</evidence>
<evidence type="ECO:0000259" key="3">
    <source>
        <dbReference type="Pfam" id="PF25954"/>
    </source>
</evidence>
<dbReference type="PANTHER" id="PTHR30469">
    <property type="entry name" value="MULTIDRUG RESISTANCE PROTEIN MDTA"/>
    <property type="match status" value="1"/>
</dbReference>
<gene>
    <name evidence="4" type="primary">mdtA_2</name>
    <name evidence="4" type="ORF">PH7735_02580</name>
</gene>